<gene>
    <name evidence="2" type="primary">LOC110751666</name>
</gene>
<dbReference type="PANTHER" id="PTHR33070">
    <property type="entry name" value="OS06G0725500 PROTEIN"/>
    <property type="match status" value="1"/>
</dbReference>
<keyword evidence="1" id="KW-1185">Reference proteome</keyword>
<dbReference type="RefSeq" id="XP_021807860.1">
    <property type="nucleotide sequence ID" value="XM_021952168.1"/>
</dbReference>
<proteinExistence type="predicted"/>
<dbReference type="Proteomes" id="UP000515124">
    <property type="component" value="Unplaced"/>
</dbReference>
<dbReference type="AlphaFoldDB" id="A0A6P5RSL9"/>
<protein>
    <submittedName>
        <fullName evidence="2">Uncharacterized protein LOC110751666</fullName>
    </submittedName>
</protein>
<dbReference type="GO" id="GO:0048364">
    <property type="term" value="P:root development"/>
    <property type="evidence" value="ECO:0007669"/>
    <property type="project" value="InterPro"/>
</dbReference>
<organism evidence="1 2">
    <name type="scientific">Prunus avium</name>
    <name type="common">Cherry</name>
    <name type="synonym">Cerasus avium</name>
    <dbReference type="NCBI Taxonomy" id="42229"/>
    <lineage>
        <taxon>Eukaryota</taxon>
        <taxon>Viridiplantae</taxon>
        <taxon>Streptophyta</taxon>
        <taxon>Embryophyta</taxon>
        <taxon>Tracheophyta</taxon>
        <taxon>Spermatophyta</taxon>
        <taxon>Magnoliopsida</taxon>
        <taxon>eudicotyledons</taxon>
        <taxon>Gunneridae</taxon>
        <taxon>Pentapetalae</taxon>
        <taxon>rosids</taxon>
        <taxon>fabids</taxon>
        <taxon>Rosales</taxon>
        <taxon>Rosaceae</taxon>
        <taxon>Amygdaloideae</taxon>
        <taxon>Amygdaleae</taxon>
        <taxon>Prunus</taxon>
    </lineage>
</organism>
<dbReference type="Pfam" id="PF03087">
    <property type="entry name" value="BPS1"/>
    <property type="match status" value="1"/>
</dbReference>
<evidence type="ECO:0000313" key="2">
    <source>
        <dbReference type="RefSeq" id="XP_021807860.1"/>
    </source>
</evidence>
<name>A0A6P5RSL9_PRUAV</name>
<dbReference type="GeneID" id="110751666"/>
<sequence length="178" mass="19738">MACHTRSNSFNSRPHPIVQEVDEHLCRLRSSEATSTSSSSISHELSGLQDLHGSVDRLLDVCNVPRMPCCKPRNAYRTFNQSCEEREEVNLEHSPGQEILDLKEDGEEGNPQGYGKSHGINETISIVSKLRDVEAVTFAVFVSLLSFISGPKSQPSSWSLVSKMMQSKTVACEEETKV</sequence>
<accession>A0A6P5RSL9</accession>
<dbReference type="GO" id="GO:0048367">
    <property type="term" value="P:shoot system development"/>
    <property type="evidence" value="ECO:0007669"/>
    <property type="project" value="InterPro"/>
</dbReference>
<evidence type="ECO:0000313" key="1">
    <source>
        <dbReference type="Proteomes" id="UP000515124"/>
    </source>
</evidence>
<dbReference type="InterPro" id="IPR004320">
    <property type="entry name" value="BPS1_pln"/>
</dbReference>
<reference evidence="2" key="1">
    <citation type="submission" date="2025-08" db="UniProtKB">
        <authorList>
            <consortium name="RefSeq"/>
        </authorList>
    </citation>
    <scope>IDENTIFICATION</scope>
</reference>
<dbReference type="PANTHER" id="PTHR33070:SF129">
    <property type="entry name" value="DUF241 DOMAIN PROTEIN"/>
    <property type="match status" value="1"/>
</dbReference>
<dbReference type="KEGG" id="pavi:110751666"/>